<evidence type="ECO:0000256" key="1">
    <source>
        <dbReference type="SAM" id="MobiDB-lite"/>
    </source>
</evidence>
<gene>
    <name evidence="2" type="ORF">QYF61_008887</name>
</gene>
<evidence type="ECO:0000313" key="3">
    <source>
        <dbReference type="Proteomes" id="UP001333110"/>
    </source>
</evidence>
<name>A0AAN7NDV3_MYCAM</name>
<organism evidence="2 3">
    <name type="scientific">Mycteria americana</name>
    <name type="common">Wood stork</name>
    <dbReference type="NCBI Taxonomy" id="33587"/>
    <lineage>
        <taxon>Eukaryota</taxon>
        <taxon>Metazoa</taxon>
        <taxon>Chordata</taxon>
        <taxon>Craniata</taxon>
        <taxon>Vertebrata</taxon>
        <taxon>Euteleostomi</taxon>
        <taxon>Archelosauria</taxon>
        <taxon>Archosauria</taxon>
        <taxon>Dinosauria</taxon>
        <taxon>Saurischia</taxon>
        <taxon>Theropoda</taxon>
        <taxon>Coelurosauria</taxon>
        <taxon>Aves</taxon>
        <taxon>Neognathae</taxon>
        <taxon>Neoaves</taxon>
        <taxon>Aequornithes</taxon>
        <taxon>Ciconiiformes</taxon>
        <taxon>Ciconiidae</taxon>
        <taxon>Mycteria</taxon>
    </lineage>
</organism>
<feature type="compositionally biased region" description="Basic residues" evidence="1">
    <location>
        <begin position="95"/>
        <end position="120"/>
    </location>
</feature>
<feature type="compositionally biased region" description="Pro residues" evidence="1">
    <location>
        <begin position="142"/>
        <end position="165"/>
    </location>
</feature>
<evidence type="ECO:0000313" key="2">
    <source>
        <dbReference type="EMBL" id="KAK4809766.1"/>
    </source>
</evidence>
<keyword evidence="3" id="KW-1185">Reference proteome</keyword>
<dbReference type="EMBL" id="JAUNZN010000020">
    <property type="protein sequence ID" value="KAK4809766.1"/>
    <property type="molecule type" value="Genomic_DNA"/>
</dbReference>
<sequence length="323" mass="33971">MANHCRCSLSPRPGPGERVGGFFRGNAPSPPALCSRRPHRSVNTFLPPLPTPGTPLGAGPNTLPHTAAFTGSRTAGGDPGPRLAARSPPGGAGRARSRLRPGRRLQRRPQRLASPARRRLPRPEQWGNARGLAARPRARRPPSLPPPRTPPPPEGTGRPPAPPPYLKEQPPAAPAAGSLSYPPPSGGALPAPSRGALGVVVPPLPADTQVPPPRRSVGTTSPSSLHAAPYLCPPPCRRATELGKGLEHKADEERLRDLGLFSLEKRRLRGDLIALYSCLKGGCREESNYFGSRALYMHYVSTPAPLEPLTASKGAGAAVLGNA</sequence>
<reference evidence="2 3" key="1">
    <citation type="journal article" date="2023" name="J. Hered.">
        <title>Chromosome-level genome of the wood stork (Mycteria americana) provides insight into avian chromosome evolution.</title>
        <authorList>
            <person name="Flamio R. Jr."/>
            <person name="Ramstad K.M."/>
        </authorList>
    </citation>
    <scope>NUCLEOTIDE SEQUENCE [LARGE SCALE GENOMIC DNA]</scope>
    <source>
        <strain evidence="2">JAX WOST 10</strain>
    </source>
</reference>
<accession>A0AAN7NDV3</accession>
<feature type="compositionally biased region" description="Low complexity" evidence="1">
    <location>
        <begin position="54"/>
        <end position="64"/>
    </location>
</feature>
<dbReference type="Proteomes" id="UP001333110">
    <property type="component" value="Unassembled WGS sequence"/>
</dbReference>
<comment type="caution">
    <text evidence="2">The sequence shown here is derived from an EMBL/GenBank/DDBJ whole genome shotgun (WGS) entry which is preliminary data.</text>
</comment>
<dbReference type="AlphaFoldDB" id="A0AAN7NDV3"/>
<feature type="compositionally biased region" description="Low complexity" evidence="1">
    <location>
        <begin position="174"/>
        <end position="198"/>
    </location>
</feature>
<feature type="region of interest" description="Disordered" evidence="1">
    <location>
        <begin position="1"/>
        <end position="229"/>
    </location>
</feature>
<proteinExistence type="predicted"/>
<feature type="compositionally biased region" description="Pro residues" evidence="1">
    <location>
        <begin position="202"/>
        <end position="214"/>
    </location>
</feature>
<protein>
    <submittedName>
        <fullName evidence="2">Uncharacterized protein</fullName>
    </submittedName>
</protein>
<feature type="compositionally biased region" description="Low complexity" evidence="1">
    <location>
        <begin position="80"/>
        <end position="89"/>
    </location>
</feature>